<accession>A0A5C4S6E9</accession>
<feature type="transmembrane region" description="Helical" evidence="8">
    <location>
        <begin position="26"/>
        <end position="44"/>
    </location>
</feature>
<evidence type="ECO:0000256" key="1">
    <source>
        <dbReference type="ARBA" id="ARBA00004651"/>
    </source>
</evidence>
<evidence type="ECO:0000256" key="3">
    <source>
        <dbReference type="ARBA" id="ARBA00022448"/>
    </source>
</evidence>
<keyword evidence="3" id="KW-0813">Transport</keyword>
<reference evidence="9 10" key="1">
    <citation type="submission" date="2019-05" db="EMBL/GenBank/DDBJ databases">
        <title>Tamlana fucoidanivorans sp. nov., isolated from the surface of algae collected from Fujian province in China.</title>
        <authorList>
            <person name="Li J."/>
        </authorList>
    </citation>
    <scope>NUCLEOTIDE SEQUENCE [LARGE SCALE GENOMIC DNA]</scope>
    <source>
        <strain evidence="9 10">CW2-9</strain>
    </source>
</reference>
<keyword evidence="4" id="KW-1003">Cell membrane</keyword>
<dbReference type="GO" id="GO:0005283">
    <property type="term" value="F:amino acid:sodium symporter activity"/>
    <property type="evidence" value="ECO:0007669"/>
    <property type="project" value="InterPro"/>
</dbReference>
<comment type="caution">
    <text evidence="9">The sequence shown here is derived from an EMBL/GenBank/DDBJ whole genome shotgun (WGS) entry which is preliminary data.</text>
</comment>
<dbReference type="GO" id="GO:0005886">
    <property type="term" value="C:plasma membrane"/>
    <property type="evidence" value="ECO:0007669"/>
    <property type="project" value="UniProtKB-SubCell"/>
</dbReference>
<comment type="similarity">
    <text evidence="2">Belongs to the alanine or glycine:cation symporter (AGCS) (TC 2.A.25) family.</text>
</comment>
<feature type="transmembrane region" description="Helical" evidence="8">
    <location>
        <begin position="56"/>
        <end position="77"/>
    </location>
</feature>
<evidence type="ECO:0000256" key="6">
    <source>
        <dbReference type="ARBA" id="ARBA00022989"/>
    </source>
</evidence>
<keyword evidence="7 8" id="KW-0472">Membrane</keyword>
<keyword evidence="5 8" id="KW-0812">Transmembrane</keyword>
<keyword evidence="10" id="KW-1185">Reference proteome</keyword>
<dbReference type="PANTHER" id="PTHR30330">
    <property type="entry name" value="AGSS FAMILY TRANSPORTER, SODIUM-ALANINE"/>
    <property type="match status" value="1"/>
</dbReference>
<keyword evidence="6 8" id="KW-1133">Transmembrane helix</keyword>
<dbReference type="Proteomes" id="UP000308713">
    <property type="component" value="Unassembled WGS sequence"/>
</dbReference>
<dbReference type="Pfam" id="PF01235">
    <property type="entry name" value="Na_Ala_symp"/>
    <property type="match status" value="1"/>
</dbReference>
<protein>
    <submittedName>
        <fullName evidence="9">Alanine:cation symporter family protein</fullName>
    </submittedName>
</protein>
<dbReference type="AlphaFoldDB" id="A0A5C4S6E9"/>
<sequence length="93" mass="10444">ITSLIGNYYYAQANVKYLTNSKFVMNLFRITAVAMIFIGSQMNLKLAWNLADLTMAFMATTNIISLLLLGGIVNKVLKDFNMQQKSGIDPKFN</sequence>
<feature type="non-terminal residue" evidence="9">
    <location>
        <position position="1"/>
    </location>
</feature>
<feature type="non-terminal residue" evidence="9">
    <location>
        <position position="93"/>
    </location>
</feature>
<proteinExistence type="inferred from homology"/>
<dbReference type="EMBL" id="VDCS01000115">
    <property type="protein sequence ID" value="TNJ39054.1"/>
    <property type="molecule type" value="Genomic_DNA"/>
</dbReference>
<evidence type="ECO:0000256" key="7">
    <source>
        <dbReference type="ARBA" id="ARBA00023136"/>
    </source>
</evidence>
<comment type="subcellular location">
    <subcellularLocation>
        <location evidence="1">Cell membrane</location>
        <topology evidence="1">Multi-pass membrane protein</topology>
    </subcellularLocation>
</comment>
<dbReference type="PANTHER" id="PTHR30330:SF1">
    <property type="entry name" value="AMINO-ACID CARRIER PROTEIN ALST"/>
    <property type="match status" value="1"/>
</dbReference>
<organism evidence="9 10">
    <name type="scientific">Allotamlana fucoidanivorans</name>
    <dbReference type="NCBI Taxonomy" id="2583814"/>
    <lineage>
        <taxon>Bacteria</taxon>
        <taxon>Pseudomonadati</taxon>
        <taxon>Bacteroidota</taxon>
        <taxon>Flavobacteriia</taxon>
        <taxon>Flavobacteriales</taxon>
        <taxon>Flavobacteriaceae</taxon>
        <taxon>Allotamlana</taxon>
    </lineage>
</organism>
<gene>
    <name evidence="9" type="ORF">FGF67_17120</name>
</gene>
<evidence type="ECO:0000313" key="9">
    <source>
        <dbReference type="EMBL" id="TNJ39054.1"/>
    </source>
</evidence>
<evidence type="ECO:0000256" key="4">
    <source>
        <dbReference type="ARBA" id="ARBA00022475"/>
    </source>
</evidence>
<evidence type="ECO:0000256" key="8">
    <source>
        <dbReference type="SAM" id="Phobius"/>
    </source>
</evidence>
<dbReference type="InterPro" id="IPR001463">
    <property type="entry name" value="Na/Ala_symport"/>
</dbReference>
<evidence type="ECO:0000256" key="5">
    <source>
        <dbReference type="ARBA" id="ARBA00022692"/>
    </source>
</evidence>
<name>A0A5C4S6E9_9FLAO</name>
<evidence type="ECO:0000256" key="2">
    <source>
        <dbReference type="ARBA" id="ARBA00009261"/>
    </source>
</evidence>
<evidence type="ECO:0000313" key="10">
    <source>
        <dbReference type="Proteomes" id="UP000308713"/>
    </source>
</evidence>